<gene>
    <name evidence="6" type="ORF">KDL28_02970</name>
</gene>
<evidence type="ECO:0000313" key="7">
    <source>
        <dbReference type="Proteomes" id="UP001165283"/>
    </source>
</evidence>
<dbReference type="EMBL" id="JAGSOV010000009">
    <property type="protein sequence ID" value="MCO1654011.1"/>
    <property type="molecule type" value="Genomic_DNA"/>
</dbReference>
<sequence>MTAVPHPTTRSAPRWAHIATWVLQVGLAAMYLMSAVPKFLGDPTVVAGFAAIGFGPTGMAVIGVLEVLGAVGLVVARLAGVAAAALAALMVGAVLFTLAGPDPAAVVLPAVLLVLDAVVAWVRRDRTAELLRSVRG</sequence>
<dbReference type="Pfam" id="PF13564">
    <property type="entry name" value="DoxX_2"/>
    <property type="match status" value="1"/>
</dbReference>
<keyword evidence="3 5" id="KW-1133">Transmembrane helix</keyword>
<evidence type="ECO:0000256" key="4">
    <source>
        <dbReference type="ARBA" id="ARBA00023136"/>
    </source>
</evidence>
<evidence type="ECO:0000256" key="1">
    <source>
        <dbReference type="ARBA" id="ARBA00004141"/>
    </source>
</evidence>
<feature type="transmembrane region" description="Helical" evidence="5">
    <location>
        <begin position="104"/>
        <end position="122"/>
    </location>
</feature>
<feature type="transmembrane region" description="Helical" evidence="5">
    <location>
        <begin position="12"/>
        <end position="33"/>
    </location>
</feature>
<feature type="transmembrane region" description="Helical" evidence="5">
    <location>
        <begin position="75"/>
        <end position="98"/>
    </location>
</feature>
<dbReference type="RefSeq" id="WP_252435622.1">
    <property type="nucleotide sequence ID" value="NZ_JAGSOV010000009.1"/>
</dbReference>
<dbReference type="InterPro" id="IPR032808">
    <property type="entry name" value="DoxX"/>
</dbReference>
<protein>
    <submittedName>
        <fullName evidence="6">DoxX family protein</fullName>
    </submittedName>
</protein>
<evidence type="ECO:0000256" key="3">
    <source>
        <dbReference type="ARBA" id="ARBA00022989"/>
    </source>
</evidence>
<feature type="transmembrane region" description="Helical" evidence="5">
    <location>
        <begin position="45"/>
        <end position="68"/>
    </location>
</feature>
<evidence type="ECO:0000256" key="5">
    <source>
        <dbReference type="SAM" id="Phobius"/>
    </source>
</evidence>
<accession>A0ABT0ZTF3</accession>
<evidence type="ECO:0000256" key="2">
    <source>
        <dbReference type="ARBA" id="ARBA00022692"/>
    </source>
</evidence>
<comment type="subcellular location">
    <subcellularLocation>
        <location evidence="1">Membrane</location>
        <topology evidence="1">Multi-pass membrane protein</topology>
    </subcellularLocation>
</comment>
<name>A0ABT0ZTF3_9PSEU</name>
<reference evidence="6" key="1">
    <citation type="submission" date="2021-04" db="EMBL/GenBank/DDBJ databases">
        <title>Pseudonocardia sp. nov., isolated from sandy soil of mangrove forest.</title>
        <authorList>
            <person name="Zan Z."/>
            <person name="Huang R."/>
            <person name="Liu W."/>
        </authorList>
    </citation>
    <scope>NUCLEOTIDE SEQUENCE</scope>
    <source>
        <strain evidence="6">S2-4</strain>
    </source>
</reference>
<keyword evidence="4 5" id="KW-0472">Membrane</keyword>
<keyword evidence="7" id="KW-1185">Reference proteome</keyword>
<comment type="caution">
    <text evidence="6">The sequence shown here is derived from an EMBL/GenBank/DDBJ whole genome shotgun (WGS) entry which is preliminary data.</text>
</comment>
<proteinExistence type="predicted"/>
<evidence type="ECO:0000313" key="6">
    <source>
        <dbReference type="EMBL" id="MCO1654011.1"/>
    </source>
</evidence>
<dbReference type="Proteomes" id="UP001165283">
    <property type="component" value="Unassembled WGS sequence"/>
</dbReference>
<organism evidence="6 7">
    <name type="scientific">Pseudonocardia humida</name>
    <dbReference type="NCBI Taxonomy" id="2800819"/>
    <lineage>
        <taxon>Bacteria</taxon>
        <taxon>Bacillati</taxon>
        <taxon>Actinomycetota</taxon>
        <taxon>Actinomycetes</taxon>
        <taxon>Pseudonocardiales</taxon>
        <taxon>Pseudonocardiaceae</taxon>
        <taxon>Pseudonocardia</taxon>
    </lineage>
</organism>
<keyword evidence="2 5" id="KW-0812">Transmembrane</keyword>